<dbReference type="SMART" id="SM00181">
    <property type="entry name" value="EGF"/>
    <property type="match status" value="2"/>
</dbReference>
<keyword evidence="3 4" id="KW-1015">Disulfide bond</keyword>
<dbReference type="SMART" id="SM00282">
    <property type="entry name" value="LamG"/>
    <property type="match status" value="1"/>
</dbReference>
<dbReference type="Pfam" id="PF00008">
    <property type="entry name" value="EGF"/>
    <property type="match status" value="1"/>
</dbReference>
<dbReference type="InterPro" id="IPR013320">
    <property type="entry name" value="ConA-like_dom_sf"/>
</dbReference>
<dbReference type="Proteomes" id="UP000314294">
    <property type="component" value="Unassembled WGS sequence"/>
</dbReference>
<evidence type="ECO:0000256" key="5">
    <source>
        <dbReference type="SAM" id="Phobius"/>
    </source>
</evidence>
<dbReference type="SUPFAM" id="SSF49313">
    <property type="entry name" value="Cadherin-like"/>
    <property type="match status" value="1"/>
</dbReference>
<dbReference type="PROSITE" id="PS01186">
    <property type="entry name" value="EGF_2"/>
    <property type="match status" value="2"/>
</dbReference>
<evidence type="ECO:0000256" key="2">
    <source>
        <dbReference type="ARBA" id="ARBA00023136"/>
    </source>
</evidence>
<feature type="domain" description="EGF-like" evidence="7">
    <location>
        <begin position="516"/>
        <end position="552"/>
    </location>
</feature>
<name>A0A4Z2HQG2_9TELE</name>
<dbReference type="InterPro" id="IPR001881">
    <property type="entry name" value="EGF-like_Ca-bd_dom"/>
</dbReference>
<dbReference type="Gene3D" id="2.60.120.200">
    <property type="match status" value="2"/>
</dbReference>
<dbReference type="GO" id="GO:0016020">
    <property type="term" value="C:membrane"/>
    <property type="evidence" value="ECO:0007669"/>
    <property type="project" value="UniProtKB-SubCell"/>
</dbReference>
<dbReference type="CDD" id="cd00054">
    <property type="entry name" value="EGF_CA"/>
    <property type="match status" value="1"/>
</dbReference>
<comment type="caution">
    <text evidence="8">The sequence shown here is derived from an EMBL/GenBank/DDBJ whole genome shotgun (WGS) entry which is preliminary data.</text>
</comment>
<feature type="domain" description="EGF-like" evidence="7">
    <location>
        <begin position="364"/>
        <end position="404"/>
    </location>
</feature>
<keyword evidence="5" id="KW-1133">Transmembrane helix</keyword>
<feature type="disulfide bond" evidence="4">
    <location>
        <begin position="394"/>
        <end position="403"/>
    </location>
</feature>
<dbReference type="GO" id="GO:0005509">
    <property type="term" value="F:calcium ion binding"/>
    <property type="evidence" value="ECO:0007669"/>
    <property type="project" value="InterPro"/>
</dbReference>
<dbReference type="InterPro" id="IPR000742">
    <property type="entry name" value="EGF"/>
</dbReference>
<feature type="transmembrane region" description="Helical" evidence="5">
    <location>
        <begin position="571"/>
        <end position="593"/>
    </location>
</feature>
<dbReference type="Gene3D" id="2.10.25.10">
    <property type="entry name" value="Laminin"/>
    <property type="match status" value="1"/>
</dbReference>
<dbReference type="PANTHER" id="PTHR15036:SF85">
    <property type="entry name" value="SP2353, ISOFORM A"/>
    <property type="match status" value="1"/>
</dbReference>
<dbReference type="InterPro" id="IPR001791">
    <property type="entry name" value="Laminin_G"/>
</dbReference>
<dbReference type="InterPro" id="IPR050372">
    <property type="entry name" value="Neurexin-related_CASP"/>
</dbReference>
<dbReference type="PANTHER" id="PTHR15036">
    <property type="entry name" value="PIKACHURIN-LIKE PROTEIN"/>
    <property type="match status" value="1"/>
</dbReference>
<accession>A0A4Z2HQG2</accession>
<dbReference type="SUPFAM" id="SSF49899">
    <property type="entry name" value="Concanavalin A-like lectins/glucanases"/>
    <property type="match status" value="2"/>
</dbReference>
<evidence type="ECO:0000313" key="8">
    <source>
        <dbReference type="EMBL" id="TNN67988.1"/>
    </source>
</evidence>
<dbReference type="Pfam" id="PF02210">
    <property type="entry name" value="Laminin_G_2"/>
    <property type="match status" value="2"/>
</dbReference>
<dbReference type="GO" id="GO:0005604">
    <property type="term" value="C:basement membrane"/>
    <property type="evidence" value="ECO:0007669"/>
    <property type="project" value="UniProtKB-ARBA"/>
</dbReference>
<reference evidence="8 9" key="1">
    <citation type="submission" date="2019-03" db="EMBL/GenBank/DDBJ databases">
        <title>First draft genome of Liparis tanakae, snailfish: a comprehensive survey of snailfish specific genes.</title>
        <authorList>
            <person name="Kim W."/>
            <person name="Song I."/>
            <person name="Jeong J.-H."/>
            <person name="Kim D."/>
            <person name="Kim S."/>
            <person name="Ryu S."/>
            <person name="Song J.Y."/>
            <person name="Lee S.K."/>
        </authorList>
    </citation>
    <scope>NUCLEOTIDE SEQUENCE [LARGE SCALE GENOMIC DNA]</scope>
    <source>
        <tissue evidence="8">Muscle</tissue>
    </source>
</reference>
<dbReference type="CDD" id="cd00110">
    <property type="entry name" value="LamG"/>
    <property type="match status" value="2"/>
</dbReference>
<dbReference type="PROSITE" id="PS50025">
    <property type="entry name" value="LAM_G_DOMAIN"/>
    <property type="match status" value="1"/>
</dbReference>
<sequence length="594" mass="65180">MADAALGKVYAPDPDDWDNKTYTLETSAAKYFSLNQSSGVMTVKPNTPAGSYWLRVGVSDGVWPDVFSGVRVHVRELEEKSILSSASLRLTGITAREFIDSHVEGKSRLETFWDFLSETLSVRTGCVNIFSIADREERTVDIHFYVLTDNGYLRPEKLHSVLTAHKKKLQSLLRANVSQVQVDECVRTDCKTAGGCSTRLSIADTPTLVDSGALSLVSVKVTPSAVCGCAARETTHLPCFSYPISPCLNGGTCVDTQSGYRPCFDSHLSLEFMTERDDGLLLYAGPSATLLPGDGEDYMAIELIGGTPSLKINHGSGTLVLQLTNNVGVTDRRWHRLDVRSNSKLYDLGSPAESSNTVAGCSLIDDHCNSMERLSSCGKRGRCLGEWGPSGCLCEPGFAGPQCDQAAPEFSFDGRSHMQFQLLWSLPAREMRVQVGVRTHATVGVILSLLSQKQNEYLRLEVIQGLLAVLYNLGDGDYNLTLPYHRLGDGEWHEVELDRCPQGHMTKQSSLGTACVYTLCASRPCRHGTCVAHSPSRYTCRCSEGYRGRHCEATLAMFHNEDGNSLSLSSMFAISICVLAFLGSYVDYVLFYLW</sequence>
<dbReference type="PROSITE" id="PS50026">
    <property type="entry name" value="EGF_3"/>
    <property type="match status" value="2"/>
</dbReference>
<keyword evidence="4" id="KW-0245">EGF-like domain</keyword>
<feature type="disulfide bond" evidence="4">
    <location>
        <begin position="542"/>
        <end position="551"/>
    </location>
</feature>
<proteinExistence type="predicted"/>
<dbReference type="SMART" id="SM00179">
    <property type="entry name" value="EGF_CA"/>
    <property type="match status" value="1"/>
</dbReference>
<dbReference type="Pfam" id="PF24811">
    <property type="entry name" value="Ig_Shg"/>
    <property type="match status" value="1"/>
</dbReference>
<comment type="caution">
    <text evidence="4">Lacks conserved residue(s) required for the propagation of feature annotation.</text>
</comment>
<evidence type="ECO:0000313" key="9">
    <source>
        <dbReference type="Proteomes" id="UP000314294"/>
    </source>
</evidence>
<dbReference type="FunFam" id="2.10.25.10:FF:000765">
    <property type="entry name" value="neural-cadherin-like isoform X2"/>
    <property type="match status" value="1"/>
</dbReference>
<evidence type="ECO:0000259" key="7">
    <source>
        <dbReference type="PROSITE" id="PS50026"/>
    </source>
</evidence>
<gene>
    <name evidence="8" type="primary">CadN_1</name>
    <name evidence="8" type="ORF">EYF80_021780</name>
</gene>
<dbReference type="OrthoDB" id="6252479at2759"/>
<evidence type="ECO:0000256" key="4">
    <source>
        <dbReference type="PROSITE-ProRule" id="PRU00076"/>
    </source>
</evidence>
<dbReference type="SUPFAM" id="SSF57196">
    <property type="entry name" value="EGF/Laminin"/>
    <property type="match status" value="1"/>
</dbReference>
<dbReference type="AlphaFoldDB" id="A0A4Z2HQG2"/>
<dbReference type="EMBL" id="SRLO01000196">
    <property type="protein sequence ID" value="TNN67988.1"/>
    <property type="molecule type" value="Genomic_DNA"/>
</dbReference>
<evidence type="ECO:0000256" key="3">
    <source>
        <dbReference type="ARBA" id="ARBA00023157"/>
    </source>
</evidence>
<evidence type="ECO:0000256" key="1">
    <source>
        <dbReference type="ARBA" id="ARBA00004370"/>
    </source>
</evidence>
<dbReference type="InterPro" id="IPR056370">
    <property type="entry name" value="Shg-like_Ig-like"/>
</dbReference>
<feature type="domain" description="Laminin G" evidence="6">
    <location>
        <begin position="407"/>
        <end position="577"/>
    </location>
</feature>
<evidence type="ECO:0000259" key="6">
    <source>
        <dbReference type="PROSITE" id="PS50025"/>
    </source>
</evidence>
<feature type="disulfide bond" evidence="4">
    <location>
        <begin position="520"/>
        <end position="530"/>
    </location>
</feature>
<dbReference type="InterPro" id="IPR015919">
    <property type="entry name" value="Cadherin-like_sf"/>
</dbReference>
<organism evidence="8 9">
    <name type="scientific">Liparis tanakae</name>
    <name type="common">Tanaka's snailfish</name>
    <dbReference type="NCBI Taxonomy" id="230148"/>
    <lineage>
        <taxon>Eukaryota</taxon>
        <taxon>Metazoa</taxon>
        <taxon>Chordata</taxon>
        <taxon>Craniata</taxon>
        <taxon>Vertebrata</taxon>
        <taxon>Euteleostomi</taxon>
        <taxon>Actinopterygii</taxon>
        <taxon>Neopterygii</taxon>
        <taxon>Teleostei</taxon>
        <taxon>Neoteleostei</taxon>
        <taxon>Acanthomorphata</taxon>
        <taxon>Eupercaria</taxon>
        <taxon>Perciformes</taxon>
        <taxon>Cottioidei</taxon>
        <taxon>Cottales</taxon>
        <taxon>Liparidae</taxon>
        <taxon>Liparis</taxon>
    </lineage>
</organism>
<comment type="subcellular location">
    <subcellularLocation>
        <location evidence="1">Membrane</location>
    </subcellularLocation>
</comment>
<protein>
    <submittedName>
        <fullName evidence="8">Neural-cadherin</fullName>
    </submittedName>
</protein>
<dbReference type="PROSITE" id="PS00022">
    <property type="entry name" value="EGF_1"/>
    <property type="match status" value="2"/>
</dbReference>
<dbReference type="CDD" id="cd11304">
    <property type="entry name" value="Cadherin_repeat"/>
    <property type="match status" value="1"/>
</dbReference>
<keyword evidence="2 5" id="KW-0472">Membrane</keyword>
<keyword evidence="9" id="KW-1185">Reference proteome</keyword>
<keyword evidence="5" id="KW-0812">Transmembrane</keyword>